<sequence>METPVAVIIFNRPEKTRQVFRKIAQAKPKKLFVIADGPRPDHPTDSEKCEASRSIFTHLNWDCEVHRNYADLNLGCGNRPASGISWVFEHVDRSIILEDDCLPHPSFFRFCDELLERYLDHDRIMQINGSNLQNGKRRTHDSYFFTSHNICWGWATWRRAWNHYDMTIKKWPELKKSNWLWDILENHDAMQHMDRIFDEAYEKAGAVSFWDYQWRFAFWLASGLAISPVDPIISNIGFDETGTHTKSRNDIRAKIAYKRMKFPLHHPTEVKPNLAADKFIVKQMTAKSKLRRSNRNIDKIRRKLSEIKKYISLLR</sequence>
<dbReference type="Proteomes" id="UP000425960">
    <property type="component" value="Chromosome"/>
</dbReference>
<proteinExistence type="predicted"/>
<dbReference type="AlphaFoldDB" id="A0A5K7ZPH2"/>
<name>A0A5K7ZPH2_9BACT</name>
<dbReference type="Gene3D" id="3.90.550.10">
    <property type="entry name" value="Spore Coat Polysaccharide Biosynthesis Protein SpsA, Chain A"/>
    <property type="match status" value="1"/>
</dbReference>
<organism evidence="1 2">
    <name type="scientific">Desulfosarcina ovata subsp. sediminis</name>
    <dbReference type="NCBI Taxonomy" id="885957"/>
    <lineage>
        <taxon>Bacteria</taxon>
        <taxon>Pseudomonadati</taxon>
        <taxon>Thermodesulfobacteriota</taxon>
        <taxon>Desulfobacteria</taxon>
        <taxon>Desulfobacterales</taxon>
        <taxon>Desulfosarcinaceae</taxon>
        <taxon>Desulfosarcina</taxon>
    </lineage>
</organism>
<dbReference type="SUPFAM" id="SSF53448">
    <property type="entry name" value="Nucleotide-diphospho-sugar transferases"/>
    <property type="match status" value="1"/>
</dbReference>
<reference evidence="1 2" key="1">
    <citation type="submission" date="2019-11" db="EMBL/GenBank/DDBJ databases">
        <title>Comparative genomics of hydrocarbon-degrading Desulfosarcina strains.</title>
        <authorList>
            <person name="Watanabe M."/>
            <person name="Kojima H."/>
            <person name="Fukui M."/>
        </authorList>
    </citation>
    <scope>NUCLEOTIDE SEQUENCE [LARGE SCALE GENOMIC DNA]</scope>
    <source>
        <strain evidence="1 2">28bB2T</strain>
    </source>
</reference>
<protein>
    <submittedName>
        <fullName evidence="1">Hemolytic protein HlpA</fullName>
    </submittedName>
</protein>
<accession>A0A5K7ZPH2</accession>
<evidence type="ECO:0000313" key="2">
    <source>
        <dbReference type="Proteomes" id="UP000425960"/>
    </source>
</evidence>
<dbReference type="EMBL" id="AP021876">
    <property type="protein sequence ID" value="BBO82785.1"/>
    <property type="molecule type" value="Genomic_DNA"/>
</dbReference>
<dbReference type="InterPro" id="IPR029044">
    <property type="entry name" value="Nucleotide-diphossugar_trans"/>
</dbReference>
<dbReference type="RefSeq" id="WP_155323156.1">
    <property type="nucleotide sequence ID" value="NZ_AP021876.1"/>
</dbReference>
<evidence type="ECO:0000313" key="1">
    <source>
        <dbReference type="EMBL" id="BBO82785.1"/>
    </source>
</evidence>
<gene>
    <name evidence="1" type="ORF">DSCO28_33510</name>
</gene>
<dbReference type="KEGG" id="dov:DSCO28_33510"/>